<name>A0A427YQ82_9TREE</name>
<sequence>MASDKRIVSFAGGIVGDPDKTAALIIRRIQSDRLNIRDDHVLCPIYELHHDMINDLYRNGHVVHGLFADCLAMANSKTEGQAYTNKWQEIADNIRNLPALKAKISNVKQEEDGKAEAPAHLLRLLKPAIPPNPTPAAVATYDSDEMLQLWLALRARGVLEIFHRRTKGKHLGPIIPGVSSKKPPVDYSHEFSFHYSLFGCEYCNVEASVLLFYQEEQASPALAHARRGDPCLQLYLQEELAWDLLNKMLKYEQADIAAPKGFNYTCLKKLDDKAAAQKEAAP</sequence>
<reference evidence="1 2" key="1">
    <citation type="submission" date="2018-11" db="EMBL/GenBank/DDBJ databases">
        <title>Genome sequence of Saitozyma podzolica DSM 27192.</title>
        <authorList>
            <person name="Aliyu H."/>
            <person name="Gorte O."/>
            <person name="Ochsenreither K."/>
        </authorList>
    </citation>
    <scope>NUCLEOTIDE SEQUENCE [LARGE SCALE GENOMIC DNA]</scope>
    <source>
        <strain evidence="1 2">DSM 27192</strain>
    </source>
</reference>
<dbReference type="OrthoDB" id="10344142at2759"/>
<comment type="caution">
    <text evidence="1">The sequence shown here is derived from an EMBL/GenBank/DDBJ whole genome shotgun (WGS) entry which is preliminary data.</text>
</comment>
<dbReference type="EMBL" id="RSCD01000004">
    <property type="protein sequence ID" value="RSH93253.1"/>
    <property type="molecule type" value="Genomic_DNA"/>
</dbReference>
<accession>A0A427YQ82</accession>
<protein>
    <submittedName>
        <fullName evidence="1">Uncharacterized protein</fullName>
    </submittedName>
</protein>
<dbReference type="AlphaFoldDB" id="A0A427YQ82"/>
<evidence type="ECO:0000313" key="2">
    <source>
        <dbReference type="Proteomes" id="UP000279259"/>
    </source>
</evidence>
<organism evidence="1 2">
    <name type="scientific">Saitozyma podzolica</name>
    <dbReference type="NCBI Taxonomy" id="1890683"/>
    <lineage>
        <taxon>Eukaryota</taxon>
        <taxon>Fungi</taxon>
        <taxon>Dikarya</taxon>
        <taxon>Basidiomycota</taxon>
        <taxon>Agaricomycotina</taxon>
        <taxon>Tremellomycetes</taxon>
        <taxon>Tremellales</taxon>
        <taxon>Trimorphomycetaceae</taxon>
        <taxon>Saitozyma</taxon>
    </lineage>
</organism>
<proteinExistence type="predicted"/>
<dbReference type="Proteomes" id="UP000279259">
    <property type="component" value="Unassembled WGS sequence"/>
</dbReference>
<keyword evidence="2" id="KW-1185">Reference proteome</keyword>
<gene>
    <name evidence="1" type="ORF">EHS25_007607</name>
</gene>
<evidence type="ECO:0000313" key="1">
    <source>
        <dbReference type="EMBL" id="RSH93253.1"/>
    </source>
</evidence>